<dbReference type="InterPro" id="IPR007111">
    <property type="entry name" value="NACHT_NTPase"/>
</dbReference>
<organism evidence="5 6">
    <name type="scientific">Bimuria novae-zelandiae CBS 107.79</name>
    <dbReference type="NCBI Taxonomy" id="1447943"/>
    <lineage>
        <taxon>Eukaryota</taxon>
        <taxon>Fungi</taxon>
        <taxon>Dikarya</taxon>
        <taxon>Ascomycota</taxon>
        <taxon>Pezizomycotina</taxon>
        <taxon>Dothideomycetes</taxon>
        <taxon>Pleosporomycetidae</taxon>
        <taxon>Pleosporales</taxon>
        <taxon>Massarineae</taxon>
        <taxon>Didymosphaeriaceae</taxon>
        <taxon>Bimuria</taxon>
    </lineage>
</organism>
<evidence type="ECO:0000256" key="3">
    <source>
        <dbReference type="PROSITE-ProRule" id="PRU00221"/>
    </source>
</evidence>
<dbReference type="Pfam" id="PF00400">
    <property type="entry name" value="WD40"/>
    <property type="match status" value="1"/>
</dbReference>
<feature type="repeat" description="WD" evidence="3">
    <location>
        <begin position="873"/>
        <end position="914"/>
    </location>
</feature>
<evidence type="ECO:0000259" key="4">
    <source>
        <dbReference type="PROSITE" id="PS50837"/>
    </source>
</evidence>
<sequence length="1000" mass="112950">MRLLQYSESGELSIHSFDDGAIPRYAILSHTWGADGDEVTFADLEIGGGRAKPGYEKIVFCGKQARQDGLQYFWIDTCCINKTNKTELAFTIRSMFRWYCNAARCYVYLSDISNQPLVVNRGHSDSQWLIWIWMLSVLYSLLGCYNSTIQRFFYSRRVPYPSIGGETVYSQQELQSTLQRSRWFTRGWTLQELLAPSTVQFFSKEGIELGDKLSLAKELQKVTGIPSSALQGRPLSDFDVHERISWSEPRTTKIPADRAYSLMGILGVSLSPIDGESPAEAMKRVIDEVDKQNKCVQDLRSSNPRDDKTRIEETKGGLLADAYRWVLDNDTFQQWQQDAKSRLLWVKGNPGKGKTMLLCGIIDELYNSLPNNALLVYFFCQATDSRINSATAVLRGLLYMLVSQQPSLVSHIRNRYNRAGKALFDDANAWVALTEIFADVLRDPQLRTTYLIIDALDECVTNQSELLNFVAKQSSVSSCVKWIVSSRNWPAIEEQLEQAQHQARLNLELNAKSVAAAVKTFIHQKVCQLAQEKRYTPEIQNAVLQHLTLNANDTFLWVALVCQELERTENWDVQEKLALFPPGLDFLYKRMIDQISCSGSAKICLQVLASTAVLYRPVTIRELIELAEQLTRFVNDLESVRKIVSLCGSFLTLRDDTVYFVHQSAKDFLFAKASNEVFPNSVEDTHRAIFLTSLARLSGTLCRDMYSLKAPGCAIENVKPPYADPLAASRYLCVYWIDHLYDSNAKSLAGRVNSLQARDVVNEFLKKKYIYWLEGLSLCKSVGRGVVSMAKLWSVVQDVEDQDELTQLVYDARRFVMYHQRAIESFPLQTYTSALLFSPTTSLIRRLFHHEEPKSIRIKPEMSDSWSACLQTLEGHSHSVTSVAFSHDSARLASASNDRTVKIWDASSGACLQTLKGHGSVSSANLVSILASLHSETVTNSQQPIRQGPAISSDITWISNNNQNLLWLPTEYRPSCSAISRTCVGLGTGSGKVWIYYFMY</sequence>
<dbReference type="AlphaFoldDB" id="A0A6A5VQ81"/>
<keyword evidence="1 3" id="KW-0853">WD repeat</keyword>
<accession>A0A6A5VQ81</accession>
<reference evidence="5" key="1">
    <citation type="journal article" date="2020" name="Stud. Mycol.">
        <title>101 Dothideomycetes genomes: a test case for predicting lifestyles and emergence of pathogens.</title>
        <authorList>
            <person name="Haridas S."/>
            <person name="Albert R."/>
            <person name="Binder M."/>
            <person name="Bloem J."/>
            <person name="Labutti K."/>
            <person name="Salamov A."/>
            <person name="Andreopoulos B."/>
            <person name="Baker S."/>
            <person name="Barry K."/>
            <person name="Bills G."/>
            <person name="Bluhm B."/>
            <person name="Cannon C."/>
            <person name="Castanera R."/>
            <person name="Culley D."/>
            <person name="Daum C."/>
            <person name="Ezra D."/>
            <person name="Gonzalez J."/>
            <person name="Henrissat B."/>
            <person name="Kuo A."/>
            <person name="Liang C."/>
            <person name="Lipzen A."/>
            <person name="Lutzoni F."/>
            <person name="Magnuson J."/>
            <person name="Mondo S."/>
            <person name="Nolan M."/>
            <person name="Ohm R."/>
            <person name="Pangilinan J."/>
            <person name="Park H.-J."/>
            <person name="Ramirez L."/>
            <person name="Alfaro M."/>
            <person name="Sun H."/>
            <person name="Tritt A."/>
            <person name="Yoshinaga Y."/>
            <person name="Zwiers L.-H."/>
            <person name="Turgeon B."/>
            <person name="Goodwin S."/>
            <person name="Spatafora J."/>
            <person name="Crous P."/>
            <person name="Grigoriev I."/>
        </authorList>
    </citation>
    <scope>NUCLEOTIDE SEQUENCE</scope>
    <source>
        <strain evidence="5">CBS 107.79</strain>
    </source>
</reference>
<dbReference type="SUPFAM" id="SSF50978">
    <property type="entry name" value="WD40 repeat-like"/>
    <property type="match status" value="1"/>
</dbReference>
<dbReference type="OrthoDB" id="538223at2759"/>
<dbReference type="InterPro" id="IPR019775">
    <property type="entry name" value="WD40_repeat_CS"/>
</dbReference>
<evidence type="ECO:0000256" key="1">
    <source>
        <dbReference type="ARBA" id="ARBA00022574"/>
    </source>
</evidence>
<feature type="domain" description="NACHT" evidence="4">
    <location>
        <begin position="342"/>
        <end position="563"/>
    </location>
</feature>
<dbReference type="InterPro" id="IPR010730">
    <property type="entry name" value="HET"/>
</dbReference>
<dbReference type="PANTHER" id="PTHR10622">
    <property type="entry name" value="HET DOMAIN-CONTAINING PROTEIN"/>
    <property type="match status" value="1"/>
</dbReference>
<dbReference type="EMBL" id="ML976659">
    <property type="protein sequence ID" value="KAF1978729.1"/>
    <property type="molecule type" value="Genomic_DNA"/>
</dbReference>
<dbReference type="SMART" id="SM00320">
    <property type="entry name" value="WD40"/>
    <property type="match status" value="1"/>
</dbReference>
<dbReference type="Proteomes" id="UP000800036">
    <property type="component" value="Unassembled WGS sequence"/>
</dbReference>
<evidence type="ECO:0000256" key="2">
    <source>
        <dbReference type="ARBA" id="ARBA00022737"/>
    </source>
</evidence>
<dbReference type="Gene3D" id="3.40.50.300">
    <property type="entry name" value="P-loop containing nucleotide triphosphate hydrolases"/>
    <property type="match status" value="1"/>
</dbReference>
<evidence type="ECO:0000313" key="5">
    <source>
        <dbReference type="EMBL" id="KAF1978729.1"/>
    </source>
</evidence>
<dbReference type="FunFam" id="3.40.50.300:FF:001638">
    <property type="entry name" value="NACHT and WD40 domain protein"/>
    <property type="match status" value="1"/>
</dbReference>
<dbReference type="InterPro" id="IPR001680">
    <property type="entry name" value="WD40_rpt"/>
</dbReference>
<dbReference type="InterPro" id="IPR036322">
    <property type="entry name" value="WD40_repeat_dom_sf"/>
</dbReference>
<dbReference type="Pfam" id="PF24883">
    <property type="entry name" value="NPHP3_N"/>
    <property type="match status" value="1"/>
</dbReference>
<dbReference type="Pfam" id="PF06985">
    <property type="entry name" value="HET"/>
    <property type="match status" value="1"/>
</dbReference>
<dbReference type="PROSITE" id="PS50294">
    <property type="entry name" value="WD_REPEATS_REGION"/>
    <property type="match status" value="1"/>
</dbReference>
<dbReference type="PANTHER" id="PTHR10622:SF13">
    <property type="entry name" value="NACHT DOMAIN-CONTAINING PROTEIN"/>
    <property type="match status" value="1"/>
</dbReference>
<keyword evidence="6" id="KW-1185">Reference proteome</keyword>
<name>A0A6A5VQ81_9PLEO</name>
<dbReference type="PROSITE" id="PS50082">
    <property type="entry name" value="WD_REPEATS_2"/>
    <property type="match status" value="1"/>
</dbReference>
<dbReference type="PROSITE" id="PS50837">
    <property type="entry name" value="NACHT"/>
    <property type="match status" value="1"/>
</dbReference>
<dbReference type="InterPro" id="IPR027417">
    <property type="entry name" value="P-loop_NTPase"/>
</dbReference>
<dbReference type="SUPFAM" id="SSF52540">
    <property type="entry name" value="P-loop containing nucleoside triphosphate hydrolases"/>
    <property type="match status" value="1"/>
</dbReference>
<dbReference type="Gene3D" id="2.130.10.10">
    <property type="entry name" value="YVTN repeat-like/Quinoprotein amine dehydrogenase"/>
    <property type="match status" value="1"/>
</dbReference>
<dbReference type="PROSITE" id="PS00678">
    <property type="entry name" value="WD_REPEATS_1"/>
    <property type="match status" value="1"/>
</dbReference>
<proteinExistence type="predicted"/>
<evidence type="ECO:0000313" key="6">
    <source>
        <dbReference type="Proteomes" id="UP000800036"/>
    </source>
</evidence>
<dbReference type="InterPro" id="IPR056884">
    <property type="entry name" value="NPHP3-like_N"/>
</dbReference>
<keyword evidence="2" id="KW-0677">Repeat</keyword>
<dbReference type="InterPro" id="IPR015943">
    <property type="entry name" value="WD40/YVTN_repeat-like_dom_sf"/>
</dbReference>
<protein>
    <submittedName>
        <fullName evidence="5">NACHT-domain-containing protein</fullName>
    </submittedName>
</protein>
<gene>
    <name evidence="5" type="ORF">BU23DRAFT_563636</name>
</gene>